<dbReference type="EMBL" id="WISB01000027">
    <property type="protein sequence ID" value="MQW68302.1"/>
    <property type="molecule type" value="Genomic_DNA"/>
</dbReference>
<dbReference type="GO" id="GO:0030976">
    <property type="term" value="F:thiamine pyrophosphate binding"/>
    <property type="evidence" value="ECO:0007669"/>
    <property type="project" value="InterPro"/>
</dbReference>
<reference evidence="11" key="1">
    <citation type="journal article" date="2013" name="Genome Biol.">
        <title>Comparative genomics of the core and accessory genomes of 48 Sinorhizobium strains comprising five genospecies.</title>
        <authorList>
            <person name="Sugawara M."/>
            <person name="Epstein B."/>
            <person name="Badgley B.D."/>
            <person name="Unno T."/>
            <person name="Xu L."/>
            <person name="Reese J."/>
            <person name="Gyaneshwar P."/>
            <person name="Denny R."/>
            <person name="Mudge J."/>
            <person name="Bharti A.K."/>
            <person name="Farmer A.D."/>
            <person name="May G.D."/>
            <person name="Woodward J.E."/>
            <person name="Medigue C."/>
            <person name="Vallenet D."/>
            <person name="Lajus A."/>
            <person name="Rouy Z."/>
            <person name="Martinez-Vaz B."/>
            <person name="Tiffin P."/>
            <person name="Young N.D."/>
            <person name="Sadowsky M.J."/>
        </authorList>
    </citation>
    <scope>NUCLEOTIDE SEQUENCE</scope>
    <source>
        <strain evidence="11">M1</strain>
    </source>
</reference>
<proteinExistence type="inferred from homology"/>
<keyword evidence="5" id="KW-0460">Magnesium</keyword>
<evidence type="ECO:0000313" key="10">
    <source>
        <dbReference type="EMBL" id="MQW73567.1"/>
    </source>
</evidence>
<dbReference type="SUPFAM" id="SSF52467">
    <property type="entry name" value="DHS-like NAD/FAD-binding domain"/>
    <property type="match status" value="1"/>
</dbReference>
<evidence type="ECO:0000256" key="1">
    <source>
        <dbReference type="ARBA" id="ARBA00001964"/>
    </source>
</evidence>
<evidence type="ECO:0000256" key="5">
    <source>
        <dbReference type="ARBA" id="ARBA00022842"/>
    </source>
</evidence>
<dbReference type="InterPro" id="IPR029035">
    <property type="entry name" value="DHS-like_NAD/FAD-binding_dom"/>
</dbReference>
<evidence type="ECO:0000256" key="2">
    <source>
        <dbReference type="ARBA" id="ARBA00007812"/>
    </source>
</evidence>
<protein>
    <submittedName>
        <fullName evidence="11">Alpha-keto acid decarboxylase family protein</fullName>
    </submittedName>
</protein>
<sequence>DDAQFAGVFDGKSSSPYVQSLVESSDFVLALGVWLTDINDLGWPIDLDKTAFASWNTLKYGTIFNAQVSLADLVDGLIDKRVMCKDRSLPAKTIQQAPVTNPADELTYQGFYDFIQSQVDEDTIVGADASLNYFGSMLLKVGARRGFIVQSSYSAIGYIGPAATGLSLAKQDGQRLMVLSGDGGFQMTAQCLSTQTRFNLNPIIFVTDNGVYGVEQWLADASVFHGSKPFYNSCILHRWNYSKLAEVFGCQGWKVHTYGELEEAINGAKDNLNSPSIIQVVVPQRSIPDNANWKAN</sequence>
<dbReference type="InterPro" id="IPR012110">
    <property type="entry name" value="PDC/IPDC-like"/>
</dbReference>
<dbReference type="AlphaFoldDB" id="A0A6G1WV72"/>
<evidence type="ECO:0000256" key="3">
    <source>
        <dbReference type="ARBA" id="ARBA00022723"/>
    </source>
</evidence>
<evidence type="ECO:0000256" key="6">
    <source>
        <dbReference type="ARBA" id="ARBA00023052"/>
    </source>
</evidence>
<keyword evidence="6" id="KW-0786">Thiamine pyrophosphate</keyword>
<keyword evidence="7" id="KW-0456">Lyase</keyword>
<dbReference type="Pfam" id="PF02775">
    <property type="entry name" value="TPP_enzyme_C"/>
    <property type="match status" value="1"/>
</dbReference>
<evidence type="ECO:0000313" key="9">
    <source>
        <dbReference type="EMBL" id="MQW68302.1"/>
    </source>
</evidence>
<dbReference type="SUPFAM" id="SSF52518">
    <property type="entry name" value="Thiamin diphosphate-binding fold (THDP-binding)"/>
    <property type="match status" value="1"/>
</dbReference>
<feature type="domain" description="Thiamine pyrophosphate enzyme TPP-binding" evidence="8">
    <location>
        <begin position="138"/>
        <end position="280"/>
    </location>
</feature>
<dbReference type="GO" id="GO:0004737">
    <property type="term" value="F:pyruvate decarboxylase activity"/>
    <property type="evidence" value="ECO:0007669"/>
    <property type="project" value="TreeGrafter"/>
</dbReference>
<organism evidence="11">
    <name type="scientific">Sinorhizobium medicae</name>
    <dbReference type="NCBI Taxonomy" id="110321"/>
    <lineage>
        <taxon>Bacteria</taxon>
        <taxon>Pseudomonadati</taxon>
        <taxon>Pseudomonadota</taxon>
        <taxon>Alphaproteobacteria</taxon>
        <taxon>Hyphomicrobiales</taxon>
        <taxon>Rhizobiaceae</taxon>
        <taxon>Sinorhizobium/Ensifer group</taxon>
        <taxon>Sinorhizobium</taxon>
    </lineage>
</organism>
<dbReference type="PANTHER" id="PTHR43452">
    <property type="entry name" value="PYRUVATE DECARBOXYLASE"/>
    <property type="match status" value="1"/>
</dbReference>
<evidence type="ECO:0000256" key="4">
    <source>
        <dbReference type="ARBA" id="ARBA00022793"/>
    </source>
</evidence>
<evidence type="ECO:0000259" key="8">
    <source>
        <dbReference type="Pfam" id="PF02775"/>
    </source>
</evidence>
<keyword evidence="3" id="KW-0479">Metal-binding</keyword>
<dbReference type="GO" id="GO:0000949">
    <property type="term" value="P:aromatic amino acid family catabolic process to alcohol via Ehrlich pathway"/>
    <property type="evidence" value="ECO:0007669"/>
    <property type="project" value="TreeGrafter"/>
</dbReference>
<dbReference type="GO" id="GO:0046872">
    <property type="term" value="F:metal ion binding"/>
    <property type="evidence" value="ECO:0007669"/>
    <property type="project" value="UniProtKB-KW"/>
</dbReference>
<evidence type="ECO:0000313" key="11">
    <source>
        <dbReference type="EMBL" id="MQW73571.1"/>
    </source>
</evidence>
<gene>
    <name evidence="9" type="ORF">GHJ91_03700</name>
    <name evidence="10" type="ORF">GHJ91_32070</name>
    <name evidence="11" type="ORF">GHJ91_32105</name>
</gene>
<feature type="non-terminal residue" evidence="11">
    <location>
        <position position="1"/>
    </location>
</feature>
<dbReference type="GO" id="GO:0005829">
    <property type="term" value="C:cytosol"/>
    <property type="evidence" value="ECO:0007669"/>
    <property type="project" value="TreeGrafter"/>
</dbReference>
<dbReference type="EMBL" id="WISB01000210">
    <property type="protein sequence ID" value="MQW73571.1"/>
    <property type="molecule type" value="Genomic_DNA"/>
</dbReference>
<evidence type="ECO:0000256" key="7">
    <source>
        <dbReference type="ARBA" id="ARBA00023239"/>
    </source>
</evidence>
<dbReference type="InterPro" id="IPR011766">
    <property type="entry name" value="TPP_enzyme_TPP-bd"/>
</dbReference>
<comment type="similarity">
    <text evidence="2">Belongs to the TPP enzyme family.</text>
</comment>
<comment type="caution">
    <text evidence="11">The sequence shown here is derived from an EMBL/GenBank/DDBJ whole genome shotgun (WGS) entry which is preliminary data.</text>
</comment>
<dbReference type="EMBL" id="WISB01000209">
    <property type="protein sequence ID" value="MQW73567.1"/>
    <property type="molecule type" value="Genomic_DNA"/>
</dbReference>
<keyword evidence="4" id="KW-0210">Decarboxylase</keyword>
<name>A0A6G1WV72_9HYPH</name>
<dbReference type="Gene3D" id="3.40.50.1220">
    <property type="entry name" value="TPP-binding domain"/>
    <property type="match status" value="1"/>
</dbReference>
<comment type="cofactor">
    <cofactor evidence="1">
        <name>thiamine diphosphate</name>
        <dbReference type="ChEBI" id="CHEBI:58937"/>
    </cofactor>
</comment>
<accession>A0A6G1WV72</accession>
<dbReference type="PANTHER" id="PTHR43452:SF30">
    <property type="entry name" value="PYRUVATE DECARBOXYLASE ISOZYME 1-RELATED"/>
    <property type="match status" value="1"/>
</dbReference>
<dbReference type="InterPro" id="IPR029061">
    <property type="entry name" value="THDP-binding"/>
</dbReference>
<dbReference type="RefSeq" id="WP_234895814.1">
    <property type="nucleotide sequence ID" value="NZ_WISB01000027.1"/>
</dbReference>
<dbReference type="Gene3D" id="3.40.50.970">
    <property type="match status" value="1"/>
</dbReference>